<evidence type="ECO:0000313" key="2">
    <source>
        <dbReference type="EMBL" id="CAH1980177.1"/>
    </source>
</evidence>
<proteinExistence type="predicted"/>
<feature type="chain" id="PRO_5040331829" evidence="1">
    <location>
        <begin position="18"/>
        <end position="71"/>
    </location>
</feature>
<feature type="signal peptide" evidence="1">
    <location>
        <begin position="1"/>
        <end position="17"/>
    </location>
</feature>
<accession>A0A9P0PC26</accession>
<evidence type="ECO:0000313" key="3">
    <source>
        <dbReference type="Proteomes" id="UP001152888"/>
    </source>
</evidence>
<sequence>MIKSIAVLSSVLCLVLADFCKEEKGIESFDPEKWEEEIFRGRRTTEERRRQLFPNHSKGSKCSGVCCASRH</sequence>
<dbReference type="AlphaFoldDB" id="A0A9P0PC26"/>
<dbReference type="Proteomes" id="UP001152888">
    <property type="component" value="Unassembled WGS sequence"/>
</dbReference>
<reference evidence="2" key="1">
    <citation type="submission" date="2022-03" db="EMBL/GenBank/DDBJ databases">
        <authorList>
            <person name="Sayadi A."/>
        </authorList>
    </citation>
    <scope>NUCLEOTIDE SEQUENCE</scope>
</reference>
<comment type="caution">
    <text evidence="2">The sequence shown here is derived from an EMBL/GenBank/DDBJ whole genome shotgun (WGS) entry which is preliminary data.</text>
</comment>
<name>A0A9P0PC26_ACAOB</name>
<keyword evidence="1" id="KW-0732">Signal</keyword>
<keyword evidence="3" id="KW-1185">Reference proteome</keyword>
<dbReference type="OrthoDB" id="6159439at2759"/>
<gene>
    <name evidence="2" type="ORF">ACAOBT_LOCUS13845</name>
</gene>
<protein>
    <submittedName>
        <fullName evidence="2">Uncharacterized protein</fullName>
    </submittedName>
</protein>
<organism evidence="2 3">
    <name type="scientific">Acanthoscelides obtectus</name>
    <name type="common">Bean weevil</name>
    <name type="synonym">Bruchus obtectus</name>
    <dbReference type="NCBI Taxonomy" id="200917"/>
    <lineage>
        <taxon>Eukaryota</taxon>
        <taxon>Metazoa</taxon>
        <taxon>Ecdysozoa</taxon>
        <taxon>Arthropoda</taxon>
        <taxon>Hexapoda</taxon>
        <taxon>Insecta</taxon>
        <taxon>Pterygota</taxon>
        <taxon>Neoptera</taxon>
        <taxon>Endopterygota</taxon>
        <taxon>Coleoptera</taxon>
        <taxon>Polyphaga</taxon>
        <taxon>Cucujiformia</taxon>
        <taxon>Chrysomeloidea</taxon>
        <taxon>Chrysomelidae</taxon>
        <taxon>Bruchinae</taxon>
        <taxon>Bruchini</taxon>
        <taxon>Acanthoscelides</taxon>
    </lineage>
</organism>
<dbReference type="EMBL" id="CAKOFQ010006890">
    <property type="protein sequence ID" value="CAH1980177.1"/>
    <property type="molecule type" value="Genomic_DNA"/>
</dbReference>
<evidence type="ECO:0000256" key="1">
    <source>
        <dbReference type="SAM" id="SignalP"/>
    </source>
</evidence>